<evidence type="ECO:0000259" key="3">
    <source>
        <dbReference type="PROSITE" id="PS50280"/>
    </source>
</evidence>
<dbReference type="GO" id="GO:0070210">
    <property type="term" value="C:Rpd3L-Expanded complex"/>
    <property type="evidence" value="ECO:0007669"/>
    <property type="project" value="TreeGrafter"/>
</dbReference>
<feature type="non-terminal residue" evidence="4">
    <location>
        <position position="157"/>
    </location>
</feature>
<reference evidence="4" key="1">
    <citation type="submission" date="2014-12" db="EMBL/GenBank/DDBJ databases">
        <title>Insight into the proteome of Arion vulgaris.</title>
        <authorList>
            <person name="Aradska J."/>
            <person name="Bulat T."/>
            <person name="Smidak R."/>
            <person name="Sarate P."/>
            <person name="Gangsoo J."/>
            <person name="Sialana F."/>
            <person name="Bilban M."/>
            <person name="Lubec G."/>
        </authorList>
    </citation>
    <scope>NUCLEOTIDE SEQUENCE</scope>
    <source>
        <tissue evidence="4">Skin</tissue>
    </source>
</reference>
<dbReference type="PANTHER" id="PTHR46462:SF3">
    <property type="entry name" value="UPSET, ISOFORM A"/>
    <property type="match status" value="1"/>
</dbReference>
<dbReference type="Pfam" id="PF00856">
    <property type="entry name" value="SET"/>
    <property type="match status" value="1"/>
</dbReference>
<feature type="non-terminal residue" evidence="4">
    <location>
        <position position="1"/>
    </location>
</feature>
<name>A0A0B6YZX3_9EUPU</name>
<feature type="domain" description="SET" evidence="3">
    <location>
        <begin position="1"/>
        <end position="58"/>
    </location>
</feature>
<dbReference type="EMBL" id="HACG01014943">
    <property type="protein sequence ID" value="CEK61808.1"/>
    <property type="molecule type" value="Transcribed_RNA"/>
</dbReference>
<feature type="region of interest" description="Disordered" evidence="2">
    <location>
        <begin position="95"/>
        <end position="157"/>
    </location>
</feature>
<gene>
    <name evidence="4" type="primary">ORF43335</name>
</gene>
<dbReference type="PANTHER" id="PTHR46462">
    <property type="entry name" value="UPSET, ISOFORM A"/>
    <property type="match status" value="1"/>
</dbReference>
<protein>
    <recommendedName>
        <fullName evidence="3">SET domain-containing protein</fullName>
    </recommendedName>
</protein>
<dbReference type="GO" id="GO:0006355">
    <property type="term" value="P:regulation of DNA-templated transcription"/>
    <property type="evidence" value="ECO:0007669"/>
    <property type="project" value="TreeGrafter"/>
</dbReference>
<dbReference type="AlphaFoldDB" id="A0A0B6YZX3"/>
<feature type="compositionally biased region" description="Low complexity" evidence="2">
    <location>
        <begin position="117"/>
        <end position="135"/>
    </location>
</feature>
<proteinExistence type="predicted"/>
<dbReference type="SUPFAM" id="SSF82199">
    <property type="entry name" value="SET domain"/>
    <property type="match status" value="1"/>
</dbReference>
<dbReference type="PROSITE" id="PS50280">
    <property type="entry name" value="SET"/>
    <property type="match status" value="1"/>
</dbReference>
<evidence type="ECO:0000256" key="1">
    <source>
        <dbReference type="ARBA" id="ARBA00022853"/>
    </source>
</evidence>
<dbReference type="InterPro" id="IPR001214">
    <property type="entry name" value="SET_dom"/>
</dbReference>
<accession>A0A0B6YZX3</accession>
<evidence type="ECO:0000256" key="2">
    <source>
        <dbReference type="SAM" id="MobiDB-lite"/>
    </source>
</evidence>
<keyword evidence="1" id="KW-0156">Chromatin regulator</keyword>
<evidence type="ECO:0000313" key="4">
    <source>
        <dbReference type="EMBL" id="CEK61808.1"/>
    </source>
</evidence>
<dbReference type="Gene3D" id="2.170.270.10">
    <property type="entry name" value="SET domain"/>
    <property type="match status" value="1"/>
</dbReference>
<dbReference type="GO" id="GO:0034967">
    <property type="term" value="C:Set3 complex"/>
    <property type="evidence" value="ECO:0007669"/>
    <property type="project" value="TreeGrafter"/>
</dbReference>
<sequence>DVDLCVDARVYGNEARFIRRSCSPNSEVQHILSQGKVYFVIVSKKDVLVGAEITIPFDYNYENCSYYVECSCTKTNCVVSKYWKRLKNAQKSSIADISMRRKRQPSGRDVTKVNLDSRSNSCSSQRSPSIPSTSPVKALQVTLSTATSPHPPISSPV</sequence>
<dbReference type="GO" id="GO:0006325">
    <property type="term" value="P:chromatin organization"/>
    <property type="evidence" value="ECO:0007669"/>
    <property type="project" value="UniProtKB-KW"/>
</dbReference>
<dbReference type="InterPro" id="IPR046341">
    <property type="entry name" value="SET_dom_sf"/>
</dbReference>
<organism evidence="4">
    <name type="scientific">Arion vulgaris</name>
    <dbReference type="NCBI Taxonomy" id="1028688"/>
    <lineage>
        <taxon>Eukaryota</taxon>
        <taxon>Metazoa</taxon>
        <taxon>Spiralia</taxon>
        <taxon>Lophotrochozoa</taxon>
        <taxon>Mollusca</taxon>
        <taxon>Gastropoda</taxon>
        <taxon>Heterobranchia</taxon>
        <taxon>Euthyneura</taxon>
        <taxon>Panpulmonata</taxon>
        <taxon>Eupulmonata</taxon>
        <taxon>Stylommatophora</taxon>
        <taxon>Helicina</taxon>
        <taxon>Arionoidea</taxon>
        <taxon>Arionidae</taxon>
        <taxon>Arion</taxon>
    </lineage>
</organism>